<feature type="signal peptide" evidence="1">
    <location>
        <begin position="1"/>
        <end position="24"/>
    </location>
</feature>
<evidence type="ECO:0000256" key="1">
    <source>
        <dbReference type="SAM" id="SignalP"/>
    </source>
</evidence>
<proteinExistence type="predicted"/>
<dbReference type="AlphaFoldDB" id="A0A518IDM5"/>
<reference evidence="2 3" key="1">
    <citation type="submission" date="2019-03" db="EMBL/GenBank/DDBJ databases">
        <title>Deep-cultivation of Planctomycetes and their phenomic and genomic characterization uncovers novel biology.</title>
        <authorList>
            <person name="Wiegand S."/>
            <person name="Jogler M."/>
            <person name="Boedeker C."/>
            <person name="Pinto D."/>
            <person name="Vollmers J."/>
            <person name="Rivas-Marin E."/>
            <person name="Kohn T."/>
            <person name="Peeters S.H."/>
            <person name="Heuer A."/>
            <person name="Rast P."/>
            <person name="Oberbeckmann S."/>
            <person name="Bunk B."/>
            <person name="Jeske O."/>
            <person name="Meyerdierks A."/>
            <person name="Storesund J.E."/>
            <person name="Kallscheuer N."/>
            <person name="Luecker S."/>
            <person name="Lage O.M."/>
            <person name="Pohl T."/>
            <person name="Merkel B.J."/>
            <person name="Hornburger P."/>
            <person name="Mueller R.-W."/>
            <person name="Bruemmer F."/>
            <person name="Labrenz M."/>
            <person name="Spormann A.M."/>
            <person name="Op den Camp H."/>
            <person name="Overmann J."/>
            <person name="Amann R."/>
            <person name="Jetten M.S.M."/>
            <person name="Mascher T."/>
            <person name="Medema M.H."/>
            <person name="Devos D.P."/>
            <person name="Kaster A.-K."/>
            <person name="Ovreas L."/>
            <person name="Rohde M."/>
            <person name="Galperin M.Y."/>
            <person name="Jogler C."/>
        </authorList>
    </citation>
    <scope>NUCLEOTIDE SEQUENCE [LARGE SCALE GENOMIC DNA]</scope>
    <source>
        <strain evidence="2 3">Enr17</strain>
    </source>
</reference>
<keyword evidence="1" id="KW-0732">Signal</keyword>
<dbReference type="KEGG" id="gfm:Enr17x_32550"/>
<name>A0A518IDM5_9PLAN</name>
<protein>
    <submittedName>
        <fullName evidence="2">Bacterial Ig-like domain (Group 1)</fullName>
    </submittedName>
</protein>
<organism evidence="2 3">
    <name type="scientific">Gimesia fumaroli</name>
    <dbReference type="NCBI Taxonomy" id="2527976"/>
    <lineage>
        <taxon>Bacteria</taxon>
        <taxon>Pseudomonadati</taxon>
        <taxon>Planctomycetota</taxon>
        <taxon>Planctomycetia</taxon>
        <taxon>Planctomycetales</taxon>
        <taxon>Planctomycetaceae</taxon>
        <taxon>Gimesia</taxon>
    </lineage>
</organism>
<accession>A0A518IDM5</accession>
<keyword evidence="3" id="KW-1185">Reference proteome</keyword>
<dbReference type="EMBL" id="CP037452">
    <property type="protein sequence ID" value="QDV51201.1"/>
    <property type="molecule type" value="Genomic_DNA"/>
</dbReference>
<sequence length="145" mass="15748" precursor="true">MCFQMKRFPFYSRFLILISLFCLLGCSGNEKQLPELAEVTGNVTLDGTPLADAIIDFYPQSSQEKSNSRTSTGVTDQNGKYTLMYDNATPGALLGDHLVRISKTDGGAEVAGPEMLPAKYNEGSTLKATVTKAGPNQIDFELKSK</sequence>
<dbReference type="Proteomes" id="UP000318313">
    <property type="component" value="Chromosome"/>
</dbReference>
<gene>
    <name evidence="2" type="ORF">Enr17x_32550</name>
</gene>
<evidence type="ECO:0000313" key="2">
    <source>
        <dbReference type="EMBL" id="QDV51201.1"/>
    </source>
</evidence>
<feature type="chain" id="PRO_5022144036" evidence="1">
    <location>
        <begin position="25"/>
        <end position="145"/>
    </location>
</feature>
<evidence type="ECO:0000313" key="3">
    <source>
        <dbReference type="Proteomes" id="UP000318313"/>
    </source>
</evidence>